<reference evidence="1 2" key="1">
    <citation type="submission" date="2019-06" db="EMBL/GenBank/DDBJ databases">
        <authorList>
            <person name="Li M."/>
        </authorList>
    </citation>
    <scope>NUCLEOTIDE SEQUENCE [LARGE SCALE GENOMIC DNA]</scope>
    <source>
        <strain evidence="1 2">BGMRC2036</strain>
    </source>
</reference>
<evidence type="ECO:0000313" key="1">
    <source>
        <dbReference type="EMBL" id="TPW27828.1"/>
    </source>
</evidence>
<name>A0A506U2W6_9HYPH</name>
<dbReference type="RefSeq" id="WP_141150637.1">
    <property type="nucleotide sequence ID" value="NZ_VHLG01000015.1"/>
</dbReference>
<dbReference type="Proteomes" id="UP000318801">
    <property type="component" value="Unassembled WGS sequence"/>
</dbReference>
<comment type="caution">
    <text evidence="1">The sequence shown here is derived from an EMBL/GenBank/DDBJ whole genome shotgun (WGS) entry which is preliminary data.</text>
</comment>
<proteinExistence type="predicted"/>
<sequence length="255" mass="28266">MSGDEMRYLVVIALVLGLGGFSCGSAVAADGWNFMMHPQPGDADLSAEESRRLDDAFAKDWPESCPARVEVAYEIYNQRYPAFSRSIAADQAFSLWADYVVSIGANTTSMCIINQLAQGIIGLDRGHGPFVNFFCGKPVTDPKNDDERYLAALFAKLTAYAELNSYNAVFELTALEFLQDMVRLNPDIRYFLERFVAFEELRPMSPALITTLGEAMGAERLAFVEEAFKHRDLASVIETSPACKPWVTDAEVTDL</sequence>
<protein>
    <submittedName>
        <fullName evidence="1">Uncharacterized protein</fullName>
    </submittedName>
</protein>
<dbReference type="PROSITE" id="PS51257">
    <property type="entry name" value="PROKAR_LIPOPROTEIN"/>
    <property type="match status" value="1"/>
</dbReference>
<organism evidence="1 2">
    <name type="scientific">Martelella alba</name>
    <dbReference type="NCBI Taxonomy" id="2590451"/>
    <lineage>
        <taxon>Bacteria</taxon>
        <taxon>Pseudomonadati</taxon>
        <taxon>Pseudomonadota</taxon>
        <taxon>Alphaproteobacteria</taxon>
        <taxon>Hyphomicrobiales</taxon>
        <taxon>Aurantimonadaceae</taxon>
        <taxon>Martelella</taxon>
    </lineage>
</organism>
<dbReference type="AlphaFoldDB" id="A0A506U2W6"/>
<dbReference type="EMBL" id="VHLG01000015">
    <property type="protein sequence ID" value="TPW27828.1"/>
    <property type="molecule type" value="Genomic_DNA"/>
</dbReference>
<accession>A0A506U2W6</accession>
<dbReference type="OrthoDB" id="7916377at2"/>
<keyword evidence="2" id="KW-1185">Reference proteome</keyword>
<evidence type="ECO:0000313" key="2">
    <source>
        <dbReference type="Proteomes" id="UP000318801"/>
    </source>
</evidence>
<gene>
    <name evidence="1" type="ORF">FJU08_19050</name>
</gene>